<dbReference type="Gene3D" id="2.40.50.140">
    <property type="entry name" value="Nucleic acid-binding proteins"/>
    <property type="match status" value="1"/>
</dbReference>
<gene>
    <name evidence="1" type="ORF">Ahy_A05g024768</name>
</gene>
<reference evidence="1 2" key="1">
    <citation type="submission" date="2019-01" db="EMBL/GenBank/DDBJ databases">
        <title>Sequencing of cultivated peanut Arachis hypogaea provides insights into genome evolution and oil improvement.</title>
        <authorList>
            <person name="Chen X."/>
        </authorList>
    </citation>
    <scope>NUCLEOTIDE SEQUENCE [LARGE SCALE GENOMIC DNA]</scope>
    <source>
        <strain evidence="2">cv. Fuhuasheng</strain>
        <tissue evidence="1">Leaves</tissue>
    </source>
</reference>
<comment type="caution">
    <text evidence="1">The sequence shown here is derived from an EMBL/GenBank/DDBJ whole genome shotgun (WGS) entry which is preliminary data.</text>
</comment>
<dbReference type="STRING" id="3818.A0A445D6L3"/>
<name>A0A445D6L3_ARAHY</name>
<evidence type="ECO:0000313" key="1">
    <source>
        <dbReference type="EMBL" id="RYR58902.1"/>
    </source>
</evidence>
<evidence type="ECO:0000313" key="2">
    <source>
        <dbReference type="Proteomes" id="UP000289738"/>
    </source>
</evidence>
<organism evidence="1 2">
    <name type="scientific">Arachis hypogaea</name>
    <name type="common">Peanut</name>
    <dbReference type="NCBI Taxonomy" id="3818"/>
    <lineage>
        <taxon>Eukaryota</taxon>
        <taxon>Viridiplantae</taxon>
        <taxon>Streptophyta</taxon>
        <taxon>Embryophyta</taxon>
        <taxon>Tracheophyta</taxon>
        <taxon>Spermatophyta</taxon>
        <taxon>Magnoliopsida</taxon>
        <taxon>eudicotyledons</taxon>
        <taxon>Gunneridae</taxon>
        <taxon>Pentapetalae</taxon>
        <taxon>rosids</taxon>
        <taxon>fabids</taxon>
        <taxon>Fabales</taxon>
        <taxon>Fabaceae</taxon>
        <taxon>Papilionoideae</taxon>
        <taxon>50 kb inversion clade</taxon>
        <taxon>dalbergioids sensu lato</taxon>
        <taxon>Dalbergieae</taxon>
        <taxon>Pterocarpus clade</taxon>
        <taxon>Arachis</taxon>
    </lineage>
</organism>
<keyword evidence="2" id="KW-1185">Reference proteome</keyword>
<accession>A0A445D6L3</accession>
<dbReference type="InterPro" id="IPR012340">
    <property type="entry name" value="NA-bd_OB-fold"/>
</dbReference>
<protein>
    <recommendedName>
        <fullName evidence="3">Replication factor A C-terminal domain-containing protein</fullName>
    </recommendedName>
</protein>
<dbReference type="Proteomes" id="UP000289738">
    <property type="component" value="Chromosome A05"/>
</dbReference>
<dbReference type="EMBL" id="SDMP01000005">
    <property type="protein sequence ID" value="RYR58902.1"/>
    <property type="molecule type" value="Genomic_DNA"/>
</dbReference>
<dbReference type="AlphaFoldDB" id="A0A445D6L3"/>
<sequence length="318" mass="36248">MVVQLFKSNIYLSSINIQSTYYVSRCYFNPNLPEVIDFKKRYPFLSMILMYVNFFCHMHILAMDFVPCSQRISQLETQTQYSVIDEINADIVLVRTIEETYPKKVAQSKDRRVGFKVMPRYRLQVIMIDGSSCLKLFVWNKEADQMVGKVTEKVKELFVSQIDSSLKKFCHVKYIYAAENGRKESHTLNTWILENMIDKRFLFKLSITYKNINAVDGVYSVIKLSDDESLMSSYGVANPYCDASMLANIPIAEIDENSNGHVVVSLSRSNGASSYQTPAKRTSPDAADDSTVETALLLDVQASANKTFKRNCGRKKIG</sequence>
<evidence type="ECO:0008006" key="3">
    <source>
        <dbReference type="Google" id="ProtNLM"/>
    </source>
</evidence>
<proteinExistence type="predicted"/>